<dbReference type="EnsemblBacteria" id="ABF88479">
    <property type="protein sequence ID" value="ABF88479"/>
    <property type="gene ID" value="MXAN_4477"/>
</dbReference>
<accession>Q1D3X8</accession>
<reference evidence="1 2" key="1">
    <citation type="journal article" date="2006" name="Proc. Natl. Acad. Sci. U.S.A.">
        <title>Evolution of sensory complexity recorded in a myxobacterial genome.</title>
        <authorList>
            <person name="Goldman B.S."/>
            <person name="Nierman W.C."/>
            <person name="Kaiser D."/>
            <person name="Slater S.C."/>
            <person name="Durkin A.S."/>
            <person name="Eisen J.A."/>
            <person name="Ronning C.M."/>
            <person name="Barbazuk W.B."/>
            <person name="Blanchard M."/>
            <person name="Field C."/>
            <person name="Halling C."/>
            <person name="Hinkle G."/>
            <person name="Iartchuk O."/>
            <person name="Kim H.S."/>
            <person name="Mackenzie C."/>
            <person name="Madupu R."/>
            <person name="Miller N."/>
            <person name="Shvartsbeyn A."/>
            <person name="Sullivan S.A."/>
            <person name="Vaudin M."/>
            <person name="Wiegand R."/>
            <person name="Kaplan H.B."/>
        </authorList>
    </citation>
    <scope>NUCLEOTIDE SEQUENCE [LARGE SCALE GENOMIC DNA]</scope>
    <source>
        <strain evidence="2">DK1622</strain>
    </source>
</reference>
<gene>
    <name evidence="1" type="ordered locus">MXAN_4477</name>
</gene>
<evidence type="ECO:0000313" key="2">
    <source>
        <dbReference type="Proteomes" id="UP000002402"/>
    </source>
</evidence>
<sequence length="187" mass="20689">MLPRQAPPSLIDLSRRRSPDLFVRQEREQQLVVGGERTPAGRWWLGEERCADLSCSVLMSIWGVGNPRTERLGDFEAVGVIQHGRPAVGETFGQLAHKYVANKACDLLALLRLAKQSAQYLHCCNVILSKLFGQQVQRDGRTRLGKGGERIVAVLADPLIQACLHVALPGTLVAHRPLQRVKFIGIL</sequence>
<protein>
    <submittedName>
        <fullName evidence="1">Uncharacterized protein</fullName>
    </submittedName>
</protein>
<dbReference type="HOGENOM" id="CLU_1446225_0_0_7"/>
<dbReference type="Proteomes" id="UP000002402">
    <property type="component" value="Chromosome"/>
</dbReference>
<organism evidence="1 2">
    <name type="scientific">Myxococcus xanthus (strain DK1622)</name>
    <dbReference type="NCBI Taxonomy" id="246197"/>
    <lineage>
        <taxon>Bacteria</taxon>
        <taxon>Pseudomonadati</taxon>
        <taxon>Myxococcota</taxon>
        <taxon>Myxococcia</taxon>
        <taxon>Myxococcales</taxon>
        <taxon>Cystobacterineae</taxon>
        <taxon>Myxococcaceae</taxon>
        <taxon>Myxococcus</taxon>
    </lineage>
</organism>
<dbReference type="KEGG" id="mxa:MXAN_4477"/>
<proteinExistence type="predicted"/>
<keyword evidence="2" id="KW-1185">Reference proteome</keyword>
<dbReference type="AlphaFoldDB" id="Q1D3X8"/>
<name>Q1D3X8_MYXXD</name>
<evidence type="ECO:0000313" key="1">
    <source>
        <dbReference type="EMBL" id="ABF88479.1"/>
    </source>
</evidence>
<dbReference type="EMBL" id="CP000113">
    <property type="protein sequence ID" value="ABF88479.1"/>
    <property type="molecule type" value="Genomic_DNA"/>
</dbReference>